<dbReference type="GeneID" id="92184430"/>
<feature type="compositionally biased region" description="Polar residues" evidence="1">
    <location>
        <begin position="69"/>
        <end position="94"/>
    </location>
</feature>
<evidence type="ECO:0000256" key="2">
    <source>
        <dbReference type="SAM" id="SignalP"/>
    </source>
</evidence>
<dbReference type="EMBL" id="JBCAWK010000015">
    <property type="protein sequence ID" value="KAK8843512.1"/>
    <property type="molecule type" value="Genomic_DNA"/>
</dbReference>
<feature type="region of interest" description="Disordered" evidence="1">
    <location>
        <begin position="49"/>
        <end position="96"/>
    </location>
</feature>
<name>A0AAW0YD84_9TREE</name>
<accession>A0AAW0YD84</accession>
<dbReference type="Proteomes" id="UP001388673">
    <property type="component" value="Unassembled WGS sequence"/>
</dbReference>
<dbReference type="RefSeq" id="XP_066799460.1">
    <property type="nucleotide sequence ID" value="XM_066950245.1"/>
</dbReference>
<organism evidence="3 4">
    <name type="scientific">Kwoniella newhampshirensis</name>
    <dbReference type="NCBI Taxonomy" id="1651941"/>
    <lineage>
        <taxon>Eukaryota</taxon>
        <taxon>Fungi</taxon>
        <taxon>Dikarya</taxon>
        <taxon>Basidiomycota</taxon>
        <taxon>Agaricomycotina</taxon>
        <taxon>Tremellomycetes</taxon>
        <taxon>Tremellales</taxon>
        <taxon>Cryptococcaceae</taxon>
        <taxon>Kwoniella</taxon>
    </lineage>
</organism>
<evidence type="ECO:0000256" key="1">
    <source>
        <dbReference type="SAM" id="MobiDB-lite"/>
    </source>
</evidence>
<reference evidence="3 4" key="1">
    <citation type="journal article" date="2024" name="bioRxiv">
        <title>Comparative genomics of Cryptococcus and Kwoniella reveals pathogenesis evolution and contrasting karyotype dynamics via intercentromeric recombination or chromosome fusion.</title>
        <authorList>
            <person name="Coelho M.A."/>
            <person name="David-Palma M."/>
            <person name="Shea T."/>
            <person name="Bowers K."/>
            <person name="McGinley-Smith S."/>
            <person name="Mohammad A.W."/>
            <person name="Gnirke A."/>
            <person name="Yurkov A.M."/>
            <person name="Nowrousian M."/>
            <person name="Sun S."/>
            <person name="Cuomo C.A."/>
            <person name="Heitman J."/>
        </authorList>
    </citation>
    <scope>NUCLEOTIDE SEQUENCE [LARGE SCALE GENOMIC DNA]</scope>
    <source>
        <strain evidence="3 4">CBS 13917</strain>
    </source>
</reference>
<dbReference type="KEGG" id="kne:92184430"/>
<comment type="caution">
    <text evidence="3">The sequence shown here is derived from an EMBL/GenBank/DDBJ whole genome shotgun (WGS) entry which is preliminary data.</text>
</comment>
<keyword evidence="2" id="KW-0732">Signal</keyword>
<feature type="chain" id="PRO_5043620589" evidence="2">
    <location>
        <begin position="25"/>
        <end position="131"/>
    </location>
</feature>
<feature type="signal peptide" evidence="2">
    <location>
        <begin position="1"/>
        <end position="24"/>
    </location>
</feature>
<proteinExistence type="predicted"/>
<evidence type="ECO:0000313" key="3">
    <source>
        <dbReference type="EMBL" id="KAK8843512.1"/>
    </source>
</evidence>
<gene>
    <name evidence="3" type="ORF">IAR55_007172</name>
</gene>
<sequence>MVPLLLTVLPTLLAAPQPLGMVRGDDYDWDYDHGDDYNHNYDYKTAHHENTSDSYTTTTTTTHEDKWKTSNPPTYSPTLTISSQSPSATESHTPNPVIAPDLLERIIDAPTVVDRLSSLPTRPGIRKTFWF</sequence>
<keyword evidence="4" id="KW-1185">Reference proteome</keyword>
<evidence type="ECO:0000313" key="4">
    <source>
        <dbReference type="Proteomes" id="UP001388673"/>
    </source>
</evidence>
<dbReference type="AlphaFoldDB" id="A0AAW0YD84"/>
<protein>
    <submittedName>
        <fullName evidence="3">Uncharacterized protein</fullName>
    </submittedName>
</protein>